<gene>
    <name evidence="1" type="ORF">DPM19_34060</name>
</gene>
<evidence type="ECO:0000313" key="1">
    <source>
        <dbReference type="EMBL" id="RAY10683.1"/>
    </source>
</evidence>
<dbReference type="RefSeq" id="WP_111872240.1">
    <property type="nucleotide sequence ID" value="NZ_QLYX01000026.1"/>
</dbReference>
<dbReference type="SUPFAM" id="SSF52540">
    <property type="entry name" value="P-loop containing nucleoside triphosphate hydrolases"/>
    <property type="match status" value="1"/>
</dbReference>
<dbReference type="EMBL" id="QLYX01000026">
    <property type="protein sequence ID" value="RAY10683.1"/>
    <property type="molecule type" value="Genomic_DNA"/>
</dbReference>
<accession>A0A365GXM9</accession>
<dbReference type="OrthoDB" id="3369601at2"/>
<dbReference type="Proteomes" id="UP000251891">
    <property type="component" value="Unassembled WGS sequence"/>
</dbReference>
<dbReference type="InterPro" id="IPR027417">
    <property type="entry name" value="P-loop_NTPase"/>
</dbReference>
<evidence type="ECO:0008006" key="3">
    <source>
        <dbReference type="Google" id="ProtNLM"/>
    </source>
</evidence>
<proteinExistence type="predicted"/>
<organism evidence="1 2">
    <name type="scientific">Actinomadura craniellae</name>
    <dbReference type="NCBI Taxonomy" id="2231787"/>
    <lineage>
        <taxon>Bacteria</taxon>
        <taxon>Bacillati</taxon>
        <taxon>Actinomycetota</taxon>
        <taxon>Actinomycetes</taxon>
        <taxon>Streptosporangiales</taxon>
        <taxon>Thermomonosporaceae</taxon>
        <taxon>Actinomadura</taxon>
    </lineage>
</organism>
<evidence type="ECO:0000313" key="2">
    <source>
        <dbReference type="Proteomes" id="UP000251891"/>
    </source>
</evidence>
<comment type="caution">
    <text evidence="1">The sequence shown here is derived from an EMBL/GenBank/DDBJ whole genome shotgun (WGS) entry which is preliminary data.</text>
</comment>
<name>A0A365GXM9_9ACTN</name>
<protein>
    <recommendedName>
        <fullName evidence="3">NACHT domain-containing protein</fullName>
    </recommendedName>
</protein>
<sequence length="2049" mass="216957">MAARRQARSTWAGGTASVAVGGDVHAPITTNVFADGSIPLADAVQDPASLHAELELDRFTGREWLVSDIDDFLGTAPCGYFLLEADAGWGKTAFAAWLSGARGYACHFTRLPGGNVESVARRNLAAQLIARYELHEFAPRDVLPPQSADPGWFEAVLNAAVTRARDRGEPRLVLVVDGLDEAEPSETGPPLGLPARPPAGVHVIATFRTGTAVYSVRGPRRTRTLQVTDPVNRADMRRYLEGLGTEAGILSRLDEHGVTLANFTETLSRRCDGIWVYLRYVLEEVLIGTRSPSEVDRLPQDLWAYYAENLLTLRTDLPLWDRVYLPVIAALGAAAEPVGAELLAAVAGSTEPTVVRRFLDERLRPFCEARTPGAPARYRFYHASLREFIGGSLIPDLHASADALREELAAATRRAHALIADHYLLRWGGLAEGLPLLAGPGTPLPEDPDDELYGRRHLVPHLITAGRTTEVHALLAIEYSGGNLWYAARESTGDATAYLRDIALARAAARRTADEIRAAGRPAAEIGLEIRYALISASLTSMAANIPAGLLARLLVTGCWEPERTLAHVRRIPDLSGRMAGYLAIRSGLDADLRREVAAETIDLLRALGDAEVARAIEQIVPWAGELTGPQREAVVSAARGISDLLLGQRALAAVLPLETDPRHAAAGLLGALAELRPDHRAAVLVALRGPAEPDRWDAELDRLAEELMLVPADWQRVTGLALVAPYLREARLAEAVTAVLAVGAELPRVAGLAGLLGAGGAEHRERVLASLLDTARAMDEGARARALVPLVSRVPEPERHRIIAEVVGLAPRLPDADRIEALTALAPHLDPGSHAQFANELLGHQAEELAALRLNGIIVLAALLPDAHRARLVRAALDALHTALDERTRLAALAELAPLLSAGQAVEALGAVRAITDVADAASMLAALFPHLPAAERPEFAGALLPALATVRVPGGRAAALASIIGQFDEPRLTEALALLAPEAESTGSPAYLPLLPGLPAGDRAELASGILDSLIVAGARESQSPDHGHDMPDLQLEGGPSNDDLLKIMAAIGPHLPPAQLDDAIAVARRIPVAGPRAEALALLLAHLPGPLPPDLVREVLDTGARLGAETVVRLLDRLGPRLAPDLVTAMAEQVLEATRRVGLPERARTLSALARSVPEESRPAFAEAAAGYLGRLAPDEYPSSRFYGVLAPYLTPARVTEAVTAARGMAGGRDRALALGALLPRLSGEPWREVAAESVAAATLPDPEHRTAALAAVLPHLPEPRRKAVVAAALDDIQSFPYRSNLEIALDRLAPDLPPERLEQLLIGYGTTAAELDWFLGIVVALAPALPGPALARAVSDALVWAYRLTDSDASAEAVSRLLPLLGEPARTAVLDRVVVAALASLDFGRRAVVLGRALPYAAPERRGALLDRALAGVRLARDVPAAYRGLGALAAHLPPSMLDRLLPAAERQVAPDEYLALAAEILPHLPDASRARHVRAIGPVTTRRDALGRALALAATAAFLPPGDLERGTARLLDALRTAGHGVRDRAALSGAVTSLRPHVGAPLWAALVTALQDVAARSSAPGRLVVDAALARHLPGSDPAGLLAEARNAAGIGNMGQLMAALGEGFEETPDPTAMGNVTTTLGPAVESVSAVFRVIPPDGGRPWVQDALKLARSQESQWYRAALYEALAPHLDADLALEVLAEAESFPAEPRGRTLLALIEAAAPDAREAVVRRALPALRENDNILLEGHYFRLLPFLAEEDRLSLLDDVARLSAPSGRCARITALLPYLPDGPRAAAVATARAALSRVTDLAERARLLGGLAPYLADADTLIGELVERADAQHRVPRLHAMSSALPHLPRERGAEVVAEIVAESADLPPDDRAPLLLGCLAYAPDPLRTELVGMVLAGVPGLGPRNRVIALAVLMPYLGDPALPAALRDAVDALAEVQDHGERPEALYDLALQVPPRELGTLFRLARAEPDPDLRGRCLHAVLAGARGASWASAPAEGCGPVRDVTDGLPRARLLPILGEAAEAIAAEGGPDAVWNAAVAVLDVLRWWP</sequence>
<keyword evidence="2" id="KW-1185">Reference proteome</keyword>
<reference evidence="1 2" key="1">
    <citation type="submission" date="2018-06" db="EMBL/GenBank/DDBJ databases">
        <title>Actinomadura craniellae sp. nov. isolated from marine sponge Craniella sp.</title>
        <authorList>
            <person name="Li L."/>
            <person name="Xu Q.H."/>
            <person name="Lin H.W."/>
            <person name="Lu Y.H."/>
        </authorList>
    </citation>
    <scope>NUCLEOTIDE SEQUENCE [LARGE SCALE GENOMIC DNA]</scope>
    <source>
        <strain evidence="1 2">LHW63021</strain>
    </source>
</reference>